<sequence>MKALLVVFASCLLSVSLRTSELVLVVEPGVIIPGETAQLVINCSMKNHDAEGHVYSSLSLYRYNNTNKGYDLLLAMETKNFNTSKFVELEDVHISSGKFFAALIKKIPTQSDAQVYKCLVVGETFIISEKKVVKYNAMIKLNKTNLGNADLVMDVKPSIINFGFTPQLVVNCSLTINTVLERVYSTISLYRYNVTQKEFDLLLTMDTKTMNVKQTVEHKDVHISSGSMFAALIKVNPTQSDAQVYKCLVGGEGFIFLEKKLAKYFPTIKLNKTQHMNKSTKDTLFNDKSKRNIIPFCFTWKQSSSKGNNSTFTTISINHVQTIFLIRYQTNS</sequence>
<feature type="signal peptide" evidence="1">
    <location>
        <begin position="1"/>
        <end position="19"/>
    </location>
</feature>
<evidence type="ECO:0000313" key="3">
    <source>
        <dbReference type="RefSeq" id="XP_055865038.1"/>
    </source>
</evidence>
<dbReference type="AlphaFoldDB" id="A0A9W2YQI1"/>
<dbReference type="Proteomes" id="UP001165740">
    <property type="component" value="Chromosome 13"/>
</dbReference>
<reference evidence="3" key="1">
    <citation type="submission" date="2025-08" db="UniProtKB">
        <authorList>
            <consortium name="RefSeq"/>
        </authorList>
    </citation>
    <scope>IDENTIFICATION</scope>
</reference>
<organism evidence="2 3">
    <name type="scientific">Biomphalaria glabrata</name>
    <name type="common">Bloodfluke planorb</name>
    <name type="synonym">Freshwater snail</name>
    <dbReference type="NCBI Taxonomy" id="6526"/>
    <lineage>
        <taxon>Eukaryota</taxon>
        <taxon>Metazoa</taxon>
        <taxon>Spiralia</taxon>
        <taxon>Lophotrochozoa</taxon>
        <taxon>Mollusca</taxon>
        <taxon>Gastropoda</taxon>
        <taxon>Heterobranchia</taxon>
        <taxon>Euthyneura</taxon>
        <taxon>Panpulmonata</taxon>
        <taxon>Hygrophila</taxon>
        <taxon>Lymnaeoidea</taxon>
        <taxon>Planorbidae</taxon>
        <taxon>Biomphalaria</taxon>
    </lineage>
</organism>
<name>A0A9W2YQI1_BIOGL</name>
<keyword evidence="2" id="KW-1185">Reference proteome</keyword>
<dbReference type="GeneID" id="106062441"/>
<accession>A0A9W2YQI1</accession>
<protein>
    <submittedName>
        <fullName evidence="3">Uncharacterized protein LOC106062441</fullName>
    </submittedName>
</protein>
<feature type="chain" id="PRO_5040941744" evidence="1">
    <location>
        <begin position="20"/>
        <end position="332"/>
    </location>
</feature>
<gene>
    <name evidence="3" type="primary">LOC106062441</name>
</gene>
<proteinExistence type="predicted"/>
<keyword evidence="1" id="KW-0732">Signal</keyword>
<dbReference type="RefSeq" id="XP_055865038.1">
    <property type="nucleotide sequence ID" value="XM_056009063.1"/>
</dbReference>
<evidence type="ECO:0000313" key="2">
    <source>
        <dbReference type="Proteomes" id="UP001165740"/>
    </source>
</evidence>
<evidence type="ECO:0000256" key="1">
    <source>
        <dbReference type="SAM" id="SignalP"/>
    </source>
</evidence>